<organism evidence="1 2">
    <name type="scientific">Ambrosiozyma monospora</name>
    <name type="common">Yeast</name>
    <name type="synonym">Endomycopsis monosporus</name>
    <dbReference type="NCBI Taxonomy" id="43982"/>
    <lineage>
        <taxon>Eukaryota</taxon>
        <taxon>Fungi</taxon>
        <taxon>Dikarya</taxon>
        <taxon>Ascomycota</taxon>
        <taxon>Saccharomycotina</taxon>
        <taxon>Pichiomycetes</taxon>
        <taxon>Pichiales</taxon>
        <taxon>Pichiaceae</taxon>
        <taxon>Ambrosiozyma</taxon>
    </lineage>
</organism>
<accession>A0ACB5SRM1</accession>
<dbReference type="Proteomes" id="UP001165064">
    <property type="component" value="Unassembled WGS sequence"/>
</dbReference>
<proteinExistence type="predicted"/>
<name>A0ACB5SRM1_AMBMO</name>
<dbReference type="EMBL" id="BSXS01000104">
    <property type="protein sequence ID" value="GME70847.1"/>
    <property type="molecule type" value="Genomic_DNA"/>
</dbReference>
<evidence type="ECO:0000313" key="2">
    <source>
        <dbReference type="Proteomes" id="UP001165064"/>
    </source>
</evidence>
<protein>
    <submittedName>
        <fullName evidence="1">Unnamed protein product</fullName>
    </submittedName>
</protein>
<sequence length="133" mass="15801">MHILHLTVAEHPFMSIDAILLAQVYEMSCFSKSLIDYYDNAVNYDHFIWPEMKGIFASDETQRQFDDLNSIHPGRKYHVAQMKKFNRRITYDVELRVIPPTQYIRLFDSPTEYREYFGMQEKQSKDAVVVTIL</sequence>
<keyword evidence="2" id="KW-1185">Reference proteome</keyword>
<gene>
    <name evidence="1" type="ORF">Amon02_000036000</name>
</gene>
<comment type="caution">
    <text evidence="1">The sequence shown here is derived from an EMBL/GenBank/DDBJ whole genome shotgun (WGS) entry which is preliminary data.</text>
</comment>
<reference evidence="1" key="1">
    <citation type="submission" date="2023-04" db="EMBL/GenBank/DDBJ databases">
        <title>Ambrosiozyma monospora NBRC 10751.</title>
        <authorList>
            <person name="Ichikawa N."/>
            <person name="Sato H."/>
            <person name="Tonouchi N."/>
        </authorList>
    </citation>
    <scope>NUCLEOTIDE SEQUENCE</scope>
    <source>
        <strain evidence="1">NBRC 10751</strain>
    </source>
</reference>
<evidence type="ECO:0000313" key="1">
    <source>
        <dbReference type="EMBL" id="GME70847.1"/>
    </source>
</evidence>